<dbReference type="InParanoid" id="A0A067RAD4"/>
<accession>A0A067RAD4</accession>
<name>A0A067RAD4_ZOONE</name>
<dbReference type="AlphaFoldDB" id="A0A067RAD4"/>
<sequence>MVFPLRLHFLYAGLFGAIAGPFDIFNVTPATIQVLKWHSDF</sequence>
<organism evidence="1 2">
    <name type="scientific">Zootermopsis nevadensis</name>
    <name type="common">Dampwood termite</name>
    <dbReference type="NCBI Taxonomy" id="136037"/>
    <lineage>
        <taxon>Eukaryota</taxon>
        <taxon>Metazoa</taxon>
        <taxon>Ecdysozoa</taxon>
        <taxon>Arthropoda</taxon>
        <taxon>Hexapoda</taxon>
        <taxon>Insecta</taxon>
        <taxon>Pterygota</taxon>
        <taxon>Neoptera</taxon>
        <taxon>Polyneoptera</taxon>
        <taxon>Dictyoptera</taxon>
        <taxon>Blattodea</taxon>
        <taxon>Blattoidea</taxon>
        <taxon>Termitoidae</taxon>
        <taxon>Termopsidae</taxon>
        <taxon>Zootermopsis</taxon>
    </lineage>
</organism>
<gene>
    <name evidence="1" type="ORF">L798_05153</name>
</gene>
<evidence type="ECO:0000313" key="1">
    <source>
        <dbReference type="EMBL" id="KDR19696.1"/>
    </source>
</evidence>
<keyword evidence="2" id="KW-1185">Reference proteome</keyword>
<evidence type="ECO:0000313" key="2">
    <source>
        <dbReference type="Proteomes" id="UP000027135"/>
    </source>
</evidence>
<dbReference type="Proteomes" id="UP000027135">
    <property type="component" value="Unassembled WGS sequence"/>
</dbReference>
<protein>
    <submittedName>
        <fullName evidence="1">Uncharacterized protein</fullName>
    </submittedName>
</protein>
<proteinExistence type="predicted"/>
<reference evidence="1 2" key="1">
    <citation type="journal article" date="2014" name="Nat. Commun.">
        <title>Molecular traces of alternative social organization in a termite genome.</title>
        <authorList>
            <person name="Terrapon N."/>
            <person name="Li C."/>
            <person name="Robertson H.M."/>
            <person name="Ji L."/>
            <person name="Meng X."/>
            <person name="Booth W."/>
            <person name="Chen Z."/>
            <person name="Childers C.P."/>
            <person name="Glastad K.M."/>
            <person name="Gokhale K."/>
            <person name="Gowin J."/>
            <person name="Gronenberg W."/>
            <person name="Hermansen R.A."/>
            <person name="Hu H."/>
            <person name="Hunt B.G."/>
            <person name="Huylmans A.K."/>
            <person name="Khalil S.M."/>
            <person name="Mitchell R.D."/>
            <person name="Munoz-Torres M.C."/>
            <person name="Mustard J.A."/>
            <person name="Pan H."/>
            <person name="Reese J.T."/>
            <person name="Scharf M.E."/>
            <person name="Sun F."/>
            <person name="Vogel H."/>
            <person name="Xiao J."/>
            <person name="Yang W."/>
            <person name="Yang Z."/>
            <person name="Yang Z."/>
            <person name="Zhou J."/>
            <person name="Zhu J."/>
            <person name="Brent C.S."/>
            <person name="Elsik C.G."/>
            <person name="Goodisman M.A."/>
            <person name="Liberles D.A."/>
            <person name="Roe R.M."/>
            <person name="Vargo E.L."/>
            <person name="Vilcinskas A."/>
            <person name="Wang J."/>
            <person name="Bornberg-Bauer E."/>
            <person name="Korb J."/>
            <person name="Zhang G."/>
            <person name="Liebig J."/>
        </authorList>
    </citation>
    <scope>NUCLEOTIDE SEQUENCE [LARGE SCALE GENOMIC DNA]</scope>
    <source>
        <tissue evidence="1">Whole organism</tissue>
    </source>
</reference>
<dbReference type="EMBL" id="KK852637">
    <property type="protein sequence ID" value="KDR19696.1"/>
    <property type="molecule type" value="Genomic_DNA"/>
</dbReference>